<dbReference type="Pfam" id="PF22817">
    <property type="entry name" value="ApeP-like"/>
    <property type="match status" value="1"/>
</dbReference>
<accession>A0A2X4XWL1</accession>
<dbReference type="KEGG" id="lri:NCTC12151_03681"/>
<name>A0A2X4XWL1_9GAMM</name>
<organism evidence="1 2">
    <name type="scientific">Leminorella richardii</name>
    <dbReference type="NCBI Taxonomy" id="158841"/>
    <lineage>
        <taxon>Bacteria</taxon>
        <taxon>Pseudomonadati</taxon>
        <taxon>Pseudomonadota</taxon>
        <taxon>Gammaproteobacteria</taxon>
        <taxon>Enterobacterales</taxon>
        <taxon>Budviciaceae</taxon>
        <taxon>Leminorella</taxon>
    </lineage>
</organism>
<proteinExistence type="predicted"/>
<dbReference type="PIRSF" id="PIRSF020565">
    <property type="entry name" value="3Ho_Ac_ACP_DH_prd"/>
    <property type="match status" value="1"/>
</dbReference>
<dbReference type="SUPFAM" id="SSF54637">
    <property type="entry name" value="Thioesterase/thiol ester dehydrase-isomerase"/>
    <property type="match status" value="1"/>
</dbReference>
<evidence type="ECO:0000313" key="1">
    <source>
        <dbReference type="EMBL" id="SQI44445.1"/>
    </source>
</evidence>
<dbReference type="Proteomes" id="UP000249005">
    <property type="component" value="Chromosome 1"/>
</dbReference>
<evidence type="ECO:0000313" key="2">
    <source>
        <dbReference type="Proteomes" id="UP000249005"/>
    </source>
</evidence>
<dbReference type="OrthoDB" id="9800188at2"/>
<keyword evidence="2" id="KW-1185">Reference proteome</keyword>
<dbReference type="AlphaFoldDB" id="A0A2X4XWL1"/>
<dbReference type="InterPro" id="IPR016776">
    <property type="entry name" value="ApeP-like_dehydratase"/>
</dbReference>
<reference evidence="1 2" key="1">
    <citation type="submission" date="2018-06" db="EMBL/GenBank/DDBJ databases">
        <authorList>
            <consortium name="Pathogen Informatics"/>
            <person name="Doyle S."/>
        </authorList>
    </citation>
    <scope>NUCLEOTIDE SEQUENCE [LARGE SCALE GENOMIC DNA]</scope>
    <source>
        <strain evidence="1 2">NCTC12151</strain>
    </source>
</reference>
<protein>
    <submittedName>
        <fullName evidence="1">Beta-hydroxyacyl-(Acyl-carrier-protein) dehydratase FabZ</fullName>
    </submittedName>
</protein>
<dbReference type="EMBL" id="LS483470">
    <property type="protein sequence ID" value="SQI44445.1"/>
    <property type="molecule type" value="Genomic_DNA"/>
</dbReference>
<sequence>MTEFQPAASYLPHELPMVFVENVLAVDDEGAVCEVRVAQDGVLAPFLTPQGDLPAWFAIEIMAQTIGVWRGWHGLKLGREPKLGMLLGSRGFKSSVGAYPHGSSLTVSVTMLLQDDKLASFDCRIALNGEENATRAKLNVYQPDDMELRQLMQPPNAQETTP</sequence>
<dbReference type="Gene3D" id="3.10.129.10">
    <property type="entry name" value="Hotdog Thioesterase"/>
    <property type="match status" value="1"/>
</dbReference>
<dbReference type="InterPro" id="IPR029069">
    <property type="entry name" value="HotDog_dom_sf"/>
</dbReference>
<gene>
    <name evidence="1" type="ORF">NCTC12151_03681</name>
</gene>
<dbReference type="RefSeq" id="WP_111741910.1">
    <property type="nucleotide sequence ID" value="NZ_LR698987.1"/>
</dbReference>